<comment type="subcellular location">
    <subcellularLocation>
        <location evidence="1 6">Nucleus</location>
    </subcellularLocation>
</comment>
<evidence type="ECO:0000256" key="2">
    <source>
        <dbReference type="ARBA" id="ARBA00005389"/>
    </source>
</evidence>
<dbReference type="GO" id="GO:0003712">
    <property type="term" value="F:transcription coregulator activity"/>
    <property type="evidence" value="ECO:0007669"/>
    <property type="project" value="InterPro"/>
</dbReference>
<dbReference type="Proteomes" id="UP000192596">
    <property type="component" value="Unassembled WGS sequence"/>
</dbReference>
<evidence type="ECO:0000256" key="1">
    <source>
        <dbReference type="ARBA" id="ARBA00004123"/>
    </source>
</evidence>
<protein>
    <recommendedName>
        <fullName evidence="6">Mediator of RNA polymerase II transcription subunit 10</fullName>
    </recommendedName>
    <alternativeName>
        <fullName evidence="6">Mediator complex subunit 10</fullName>
    </alternativeName>
</protein>
<reference evidence="8" key="1">
    <citation type="submission" date="2017-03" db="EMBL/GenBank/DDBJ databases">
        <title>Genomes of endolithic fungi from Antarctica.</title>
        <authorList>
            <person name="Coleine C."/>
            <person name="Masonjones S."/>
            <person name="Stajich J.E."/>
        </authorList>
    </citation>
    <scope>NUCLEOTIDE SEQUENCE [LARGE SCALE GENOMIC DNA]</scope>
    <source>
        <strain evidence="8">CCFEE 5527</strain>
    </source>
</reference>
<evidence type="ECO:0000256" key="6">
    <source>
        <dbReference type="RuleBase" id="RU364146"/>
    </source>
</evidence>
<dbReference type="GO" id="GO:0006357">
    <property type="term" value="P:regulation of transcription by RNA polymerase II"/>
    <property type="evidence" value="ECO:0007669"/>
    <property type="project" value="InterPro"/>
</dbReference>
<dbReference type="GO" id="GO:0016592">
    <property type="term" value="C:mediator complex"/>
    <property type="evidence" value="ECO:0007669"/>
    <property type="project" value="InterPro"/>
</dbReference>
<dbReference type="Pfam" id="PF09748">
    <property type="entry name" value="Med10"/>
    <property type="match status" value="1"/>
</dbReference>
<evidence type="ECO:0000256" key="5">
    <source>
        <dbReference type="ARBA" id="ARBA00023242"/>
    </source>
</evidence>
<dbReference type="EMBL" id="NAJO01000033">
    <property type="protein sequence ID" value="OQO00835.1"/>
    <property type="molecule type" value="Genomic_DNA"/>
</dbReference>
<keyword evidence="5 6" id="KW-0539">Nucleus</keyword>
<name>A0A1V8SNU7_9PEZI</name>
<proteinExistence type="inferred from homology"/>
<evidence type="ECO:0000256" key="4">
    <source>
        <dbReference type="ARBA" id="ARBA00023163"/>
    </source>
</evidence>
<dbReference type="STRING" id="1507870.A0A1V8SNU7"/>
<evidence type="ECO:0000313" key="8">
    <source>
        <dbReference type="Proteomes" id="UP000192596"/>
    </source>
</evidence>
<evidence type="ECO:0000256" key="3">
    <source>
        <dbReference type="ARBA" id="ARBA00023015"/>
    </source>
</evidence>
<organism evidence="7 8">
    <name type="scientific">Cryoendolithus antarcticus</name>
    <dbReference type="NCBI Taxonomy" id="1507870"/>
    <lineage>
        <taxon>Eukaryota</taxon>
        <taxon>Fungi</taxon>
        <taxon>Dikarya</taxon>
        <taxon>Ascomycota</taxon>
        <taxon>Pezizomycotina</taxon>
        <taxon>Dothideomycetes</taxon>
        <taxon>Dothideomycetidae</taxon>
        <taxon>Cladosporiales</taxon>
        <taxon>Cladosporiaceae</taxon>
        <taxon>Cryoendolithus</taxon>
    </lineage>
</organism>
<keyword evidence="6" id="KW-0010">Activator</keyword>
<gene>
    <name evidence="6" type="primary">MED10</name>
    <name evidence="7" type="ORF">B0A48_13522</name>
</gene>
<comment type="subunit">
    <text evidence="6">Component of the Mediator complex.</text>
</comment>
<dbReference type="InterPro" id="IPR019145">
    <property type="entry name" value="Mediator_Med10"/>
</dbReference>
<sequence>MDATTADADVHLREIITSLYFLLTQTHSYNPSNTPQAMTLELRTLIQALVSLTETSRRLPTKIPLDLVEYVEKKRNPDVYKRELVEAVMKGNQLQKGRSQAFGELRDVLGREMMGGIPDMREEVRSVLEACGGRVEG</sequence>
<comment type="similarity">
    <text evidence="2 6">Belongs to the Mediator complex subunit 10 family.</text>
</comment>
<evidence type="ECO:0000313" key="7">
    <source>
        <dbReference type="EMBL" id="OQO00835.1"/>
    </source>
</evidence>
<dbReference type="AlphaFoldDB" id="A0A1V8SNU7"/>
<comment type="function">
    <text evidence="6">Component of the Mediator complex, a coactivator involved in the regulated transcription of nearly all RNA polymerase II-dependent genes. Mediator functions as a bridge to convey information from gene-specific regulatory proteins to the basal RNA polymerase II transcription machinery. Mediator is recruited to promoters by direct interactions with regulatory proteins and serves as a scaffold for the assembly of a functional preinitiation complex with RNA polymerase II and the general transcription factors.</text>
</comment>
<keyword evidence="3 6" id="KW-0805">Transcription regulation</keyword>
<dbReference type="InParanoid" id="A0A1V8SNU7"/>
<comment type="caution">
    <text evidence="7">The sequence shown here is derived from an EMBL/GenBank/DDBJ whole genome shotgun (WGS) entry which is preliminary data.</text>
</comment>
<keyword evidence="8" id="KW-1185">Reference proteome</keyword>
<accession>A0A1V8SNU7</accession>
<dbReference type="OrthoDB" id="337270at2759"/>
<dbReference type="FunCoup" id="A0A1V8SNU7">
    <property type="interactions" value="1031"/>
</dbReference>
<keyword evidence="4 6" id="KW-0804">Transcription</keyword>